<feature type="compositionally biased region" description="Basic and acidic residues" evidence="1">
    <location>
        <begin position="686"/>
        <end position="695"/>
    </location>
</feature>
<evidence type="ECO:0000256" key="1">
    <source>
        <dbReference type="SAM" id="MobiDB-lite"/>
    </source>
</evidence>
<evidence type="ECO:0000313" key="2">
    <source>
        <dbReference type="EMBL" id="RVT48121.1"/>
    </source>
</evidence>
<evidence type="ECO:0008006" key="4">
    <source>
        <dbReference type="Google" id="ProtNLM"/>
    </source>
</evidence>
<protein>
    <recommendedName>
        <fullName evidence="4">Integrase catalytic domain-containing protein</fullName>
    </recommendedName>
</protein>
<reference evidence="2 3" key="1">
    <citation type="submission" date="2019-01" db="EMBL/GenBank/DDBJ databases">
        <authorList>
            <person name="Chen W.-M."/>
        </authorList>
    </citation>
    <scope>NUCLEOTIDE SEQUENCE [LARGE SCALE GENOMIC DNA]</scope>
    <source>
        <strain evidence="2 3">ICH-3</strain>
    </source>
</reference>
<dbReference type="OrthoDB" id="5439087at2"/>
<dbReference type="Proteomes" id="UP000288178">
    <property type="component" value="Unassembled WGS sequence"/>
</dbReference>
<dbReference type="RefSeq" id="WP_128201234.1">
    <property type="nucleotide sequence ID" value="NZ_SACT01000011.1"/>
</dbReference>
<accession>A0A3S2U590</accession>
<dbReference type="AlphaFoldDB" id="A0A3S2U590"/>
<gene>
    <name evidence="2" type="ORF">ENE75_23320</name>
</gene>
<comment type="caution">
    <text evidence="2">The sequence shown here is derived from an EMBL/GenBank/DDBJ whole genome shotgun (WGS) entry which is preliminary data.</text>
</comment>
<evidence type="ECO:0000313" key="3">
    <source>
        <dbReference type="Proteomes" id="UP000288178"/>
    </source>
</evidence>
<feature type="region of interest" description="Disordered" evidence="1">
    <location>
        <begin position="686"/>
        <end position="760"/>
    </location>
</feature>
<proteinExistence type="predicted"/>
<organism evidence="2 3">
    <name type="scientific">Rubrivivax albus</name>
    <dbReference type="NCBI Taxonomy" id="2499835"/>
    <lineage>
        <taxon>Bacteria</taxon>
        <taxon>Pseudomonadati</taxon>
        <taxon>Pseudomonadota</taxon>
        <taxon>Betaproteobacteria</taxon>
        <taxon>Burkholderiales</taxon>
        <taxon>Sphaerotilaceae</taxon>
        <taxon>Rubrivivax</taxon>
    </lineage>
</organism>
<keyword evidence="3" id="KW-1185">Reference proteome</keyword>
<dbReference type="EMBL" id="SACT01000011">
    <property type="protein sequence ID" value="RVT48121.1"/>
    <property type="molecule type" value="Genomic_DNA"/>
</dbReference>
<sequence>MNPEIKPWMIVSRLKEGASEDIGVIVSVNTPPGTYTLAPFPQKSKSGRRTKHHLRPAKQEDIAALERQIDEHQVALREQTHVGLQAMSAAEIEEIANDVNHPQSSSYQTALQIMHQQWAWIEAYVRRAGAGIEALLDRSAMCAHARSAAEEHKVSEGRVMRALRAYLIGGMRQEALLPAWGRCGAPGRPRLPRTDRNGKHTSRPGRRNPAARNGMVEHLGVVSTEDVRTRLRLGWRQFKTSKKVSVQKAFALTLAKYWAERVEVTDKGRRITLLPIEQLPTLDQFRHHGPANDSKLSARRINIGEHRWDRDYRKEYGNERSRLMAAGQCASLDSTSDDQNLVLSIDRLARLPSSWNTKVRETYTGYIASFYSGFERPSTLTSLIAVAMAAESKVEFCARYGLKITDDEWISLNFRRIRTDNGEFKSEKGINAMTASEVSMEFAEAYAAERKNGVESTHFQLQIGATHELPGSTQGQIRQRGDEDPAKDACLTHAEYMHHAIRWILYHNNVQRVEHLLTMEMRRDKVEPTRAAILKWMIANGYVVSDAPNMTQIRRLCLPRLRAKVSAKGINIFDPTSKDTRYIPNLTYNSGALRETGLTDQGLAQDVWVHLNPNHLGKVWLLHREGLVEADLQTHDAELADLSLCEWLQIAESDRLDRYLTGGKRLEVLANDGTARYDSAKEAKAARARQQKKEAGSPPTRGMTKPEAAARQAQLDQSERLRLNGLQAASSANGPADKLLGDKSSNEPAWVAEARAARAA</sequence>
<feature type="region of interest" description="Disordered" evidence="1">
    <location>
        <begin position="186"/>
        <end position="212"/>
    </location>
</feature>
<name>A0A3S2U590_9BURK</name>